<dbReference type="InterPro" id="IPR058548">
    <property type="entry name" value="MlaB-like_STAS"/>
</dbReference>
<organism evidence="2 3">
    <name type="scientific">Streptoalloteichus hindustanus</name>
    <dbReference type="NCBI Taxonomy" id="2017"/>
    <lineage>
        <taxon>Bacteria</taxon>
        <taxon>Bacillati</taxon>
        <taxon>Actinomycetota</taxon>
        <taxon>Actinomycetes</taxon>
        <taxon>Pseudonocardiales</taxon>
        <taxon>Pseudonocardiaceae</taxon>
        <taxon>Streptoalloteichus</taxon>
    </lineage>
</organism>
<dbReference type="PROSITE" id="PS50801">
    <property type="entry name" value="STAS"/>
    <property type="match status" value="1"/>
</dbReference>
<dbReference type="CDD" id="cd07043">
    <property type="entry name" value="STAS_anti-anti-sigma_factors"/>
    <property type="match status" value="1"/>
</dbReference>
<dbReference type="AlphaFoldDB" id="A0A1M4Y892"/>
<evidence type="ECO:0000313" key="3">
    <source>
        <dbReference type="Proteomes" id="UP000184501"/>
    </source>
</evidence>
<sequence>MGTGTRDAVRLDPLQPGDHVGWIVGSAEEYERLSRWCLADGARAGDKLFVLGSRAGGAARATHLPELPEHTRLSPLRSDALDPDAMGQVFARETAAACHEGYRGVRVLADMEWLLDHPPAPTLETLVDFELRLGRMVAEMGAIVVCAYRARRFDPGTVAQVMCVHGLEIGENRPDRGFRMWSNGQNVWEVHGEVDLSNAAAFRAALETALSDGDSPDGPAREPNGDAAATVRLRLSGLRFIDVTGMRTLALAAQSRRPGVRLVVQAAPRKFRRWWELLGYDQDGDCGVEIQA</sequence>
<dbReference type="EMBL" id="FQVN01000002">
    <property type="protein sequence ID" value="SHF02014.1"/>
    <property type="molecule type" value="Genomic_DNA"/>
</dbReference>
<evidence type="ECO:0000313" key="2">
    <source>
        <dbReference type="EMBL" id="SHF02014.1"/>
    </source>
</evidence>
<dbReference type="Pfam" id="PF13466">
    <property type="entry name" value="STAS_2"/>
    <property type="match status" value="1"/>
</dbReference>
<protein>
    <submittedName>
        <fullName evidence="2">Anti-anti-sigma regulatory factor (Antagonist of anti-sigma factor)</fullName>
    </submittedName>
</protein>
<dbReference type="InterPro" id="IPR036513">
    <property type="entry name" value="STAS_dom_sf"/>
</dbReference>
<dbReference type="InterPro" id="IPR002645">
    <property type="entry name" value="STAS_dom"/>
</dbReference>
<reference evidence="2 3" key="1">
    <citation type="submission" date="2016-11" db="EMBL/GenBank/DDBJ databases">
        <authorList>
            <person name="Jaros S."/>
            <person name="Januszkiewicz K."/>
            <person name="Wedrychowicz H."/>
        </authorList>
    </citation>
    <scope>NUCLEOTIDE SEQUENCE [LARGE SCALE GENOMIC DNA]</scope>
    <source>
        <strain evidence="2 3">DSM 44523</strain>
    </source>
</reference>
<evidence type="ECO:0000259" key="1">
    <source>
        <dbReference type="PROSITE" id="PS50801"/>
    </source>
</evidence>
<keyword evidence="3" id="KW-1185">Reference proteome</keyword>
<feature type="domain" description="STAS" evidence="1">
    <location>
        <begin position="187"/>
        <end position="292"/>
    </location>
</feature>
<dbReference type="Pfam" id="PF14417">
    <property type="entry name" value="MEDS"/>
    <property type="match status" value="1"/>
</dbReference>
<dbReference type="Gene3D" id="3.30.750.24">
    <property type="entry name" value="STAS domain"/>
    <property type="match status" value="1"/>
</dbReference>
<gene>
    <name evidence="2" type="ORF">SAMN05444320_102276</name>
</gene>
<dbReference type="SUPFAM" id="SSF52091">
    <property type="entry name" value="SpoIIaa-like"/>
    <property type="match status" value="1"/>
</dbReference>
<proteinExistence type="predicted"/>
<dbReference type="Proteomes" id="UP000184501">
    <property type="component" value="Unassembled WGS sequence"/>
</dbReference>
<name>A0A1M4Y892_STRHI</name>
<accession>A0A1M4Y892</accession>
<dbReference type="InterPro" id="IPR025847">
    <property type="entry name" value="MEDS_domain"/>
</dbReference>